<dbReference type="InterPro" id="IPR010987">
    <property type="entry name" value="Glutathione-S-Trfase_C-like"/>
</dbReference>
<evidence type="ECO:0000259" key="3">
    <source>
        <dbReference type="PROSITE" id="PS50404"/>
    </source>
</evidence>
<dbReference type="Pfam" id="PF13410">
    <property type="entry name" value="GST_C_2"/>
    <property type="match status" value="1"/>
</dbReference>
<dbReference type="Gene3D" id="1.20.1050.10">
    <property type="match status" value="1"/>
</dbReference>
<dbReference type="Gene3D" id="3.40.30.10">
    <property type="entry name" value="Glutaredoxin"/>
    <property type="match status" value="1"/>
</dbReference>
<gene>
    <name evidence="5" type="ORF">HNP55_004302</name>
</gene>
<dbReference type="InterPro" id="IPR004045">
    <property type="entry name" value="Glutathione_S-Trfase_N"/>
</dbReference>
<evidence type="ECO:0000313" key="6">
    <source>
        <dbReference type="Proteomes" id="UP000562027"/>
    </source>
</evidence>
<dbReference type="AlphaFoldDB" id="A0A840LC62"/>
<name>A0A840LC62_9BURK</name>
<dbReference type="SUPFAM" id="SSF52833">
    <property type="entry name" value="Thioredoxin-like"/>
    <property type="match status" value="1"/>
</dbReference>
<dbReference type="InterPro" id="IPR036282">
    <property type="entry name" value="Glutathione-S-Trfase_C_sf"/>
</dbReference>
<evidence type="ECO:0000313" key="5">
    <source>
        <dbReference type="EMBL" id="MBB4845750.1"/>
    </source>
</evidence>
<sequence>MNSAPHSEPPAAPGPLKILGKASSINVRKVLWLCAELGLVYQHEAWGSGERDTQLPEFLALNPNAMVPVLLDGDFVLWESNSICRYLAARQGRSDLLPHEPQARARVEQWMDWQAGELNNAWRYAFMSLVRKSPAHADPQTLAAGIQNWNRHMQMLEQQLGRSTGHFVTGEHFTLADIVLGLSTHRWAMAPMDEALRPQLPRVQAYYQRLSERPGFLAHGRNGLP</sequence>
<dbReference type="InterPro" id="IPR040079">
    <property type="entry name" value="Glutathione_S-Trfase"/>
</dbReference>
<dbReference type="RefSeq" id="WP_184303994.1">
    <property type="nucleotide sequence ID" value="NZ_JACHLP010000011.1"/>
</dbReference>
<dbReference type="CDD" id="cd03047">
    <property type="entry name" value="GST_N_2"/>
    <property type="match status" value="1"/>
</dbReference>
<dbReference type="PANTHER" id="PTHR44051:SF19">
    <property type="entry name" value="DISULFIDE-BOND OXIDOREDUCTASE YFCG"/>
    <property type="match status" value="1"/>
</dbReference>
<dbReference type="Pfam" id="PF02798">
    <property type="entry name" value="GST_N"/>
    <property type="match status" value="1"/>
</dbReference>
<dbReference type="PROSITE" id="PS50405">
    <property type="entry name" value="GST_CTER"/>
    <property type="match status" value="1"/>
</dbReference>
<dbReference type="InterPro" id="IPR036249">
    <property type="entry name" value="Thioredoxin-like_sf"/>
</dbReference>
<dbReference type="SFLD" id="SFLDG01150">
    <property type="entry name" value="Main.1:_Beta-like"/>
    <property type="match status" value="1"/>
</dbReference>
<dbReference type="SFLD" id="SFLDG00358">
    <property type="entry name" value="Main_(cytGST)"/>
    <property type="match status" value="1"/>
</dbReference>
<keyword evidence="6" id="KW-1185">Reference proteome</keyword>
<evidence type="ECO:0000256" key="1">
    <source>
        <dbReference type="ARBA" id="ARBA00007409"/>
    </source>
</evidence>
<dbReference type="PANTHER" id="PTHR44051">
    <property type="entry name" value="GLUTATHIONE S-TRANSFERASE-RELATED"/>
    <property type="match status" value="1"/>
</dbReference>
<dbReference type="EC" id="2.5.1.18" evidence="5"/>
<organism evidence="5 6">
    <name type="scientific">Roseateles oligotrophus</name>
    <dbReference type="NCBI Taxonomy" id="1769250"/>
    <lineage>
        <taxon>Bacteria</taxon>
        <taxon>Pseudomonadati</taxon>
        <taxon>Pseudomonadota</taxon>
        <taxon>Betaproteobacteria</taxon>
        <taxon>Burkholderiales</taxon>
        <taxon>Sphaerotilaceae</taxon>
        <taxon>Roseateles</taxon>
    </lineage>
</organism>
<dbReference type="GO" id="GO:0004364">
    <property type="term" value="F:glutathione transferase activity"/>
    <property type="evidence" value="ECO:0007669"/>
    <property type="project" value="UniProtKB-EC"/>
</dbReference>
<dbReference type="SUPFAM" id="SSF47616">
    <property type="entry name" value="GST C-terminal domain-like"/>
    <property type="match status" value="1"/>
</dbReference>
<feature type="domain" description="GST N-terminal" evidence="3">
    <location>
        <begin position="14"/>
        <end position="95"/>
    </location>
</feature>
<feature type="domain" description="GST C-terminal" evidence="4">
    <location>
        <begin position="100"/>
        <end position="225"/>
    </location>
</feature>
<reference evidence="5 6" key="1">
    <citation type="submission" date="2020-08" db="EMBL/GenBank/DDBJ databases">
        <title>Functional genomics of gut bacteria from endangered species of beetles.</title>
        <authorList>
            <person name="Carlos-Shanley C."/>
        </authorList>
    </citation>
    <scope>NUCLEOTIDE SEQUENCE [LARGE SCALE GENOMIC DNA]</scope>
    <source>
        <strain evidence="5 6">S00239</strain>
    </source>
</reference>
<accession>A0A840LC62</accession>
<evidence type="ECO:0000259" key="4">
    <source>
        <dbReference type="PROSITE" id="PS50405"/>
    </source>
</evidence>
<dbReference type="EMBL" id="JACHLP010000011">
    <property type="protein sequence ID" value="MBB4845750.1"/>
    <property type="molecule type" value="Genomic_DNA"/>
</dbReference>
<protein>
    <submittedName>
        <fullName evidence="5">Glutathione S-transferase</fullName>
        <ecNumber evidence="5">2.5.1.18</ecNumber>
    </submittedName>
</protein>
<dbReference type="Proteomes" id="UP000562027">
    <property type="component" value="Unassembled WGS sequence"/>
</dbReference>
<evidence type="ECO:0000256" key="2">
    <source>
        <dbReference type="ARBA" id="ARBA00022679"/>
    </source>
</evidence>
<proteinExistence type="inferred from homology"/>
<keyword evidence="2 5" id="KW-0808">Transferase</keyword>
<comment type="caution">
    <text evidence="5">The sequence shown here is derived from an EMBL/GenBank/DDBJ whole genome shotgun (WGS) entry which is preliminary data.</text>
</comment>
<dbReference type="PROSITE" id="PS50404">
    <property type="entry name" value="GST_NTER"/>
    <property type="match status" value="1"/>
</dbReference>
<dbReference type="FunFam" id="3.40.30.10:FF:000039">
    <property type="entry name" value="Glutathione S-transferase domain"/>
    <property type="match status" value="1"/>
</dbReference>
<dbReference type="SFLD" id="SFLDS00019">
    <property type="entry name" value="Glutathione_Transferase_(cytos"/>
    <property type="match status" value="1"/>
</dbReference>
<comment type="similarity">
    <text evidence="1">Belongs to the GST superfamily.</text>
</comment>